<proteinExistence type="predicted"/>
<protein>
    <submittedName>
        <fullName evidence="1">Uncharacterized protein</fullName>
    </submittedName>
</protein>
<dbReference type="AlphaFoldDB" id="A0A5B0LPH6"/>
<organism evidence="1 3">
    <name type="scientific">Puccinia graminis f. sp. tritici</name>
    <dbReference type="NCBI Taxonomy" id="56615"/>
    <lineage>
        <taxon>Eukaryota</taxon>
        <taxon>Fungi</taxon>
        <taxon>Dikarya</taxon>
        <taxon>Basidiomycota</taxon>
        <taxon>Pucciniomycotina</taxon>
        <taxon>Pucciniomycetes</taxon>
        <taxon>Pucciniales</taxon>
        <taxon>Pucciniaceae</taxon>
        <taxon>Puccinia</taxon>
    </lineage>
</organism>
<sequence>MAFCAPCNRSFNAYHSYLQHLNNSPQHRRDPNTLPYRPPAAGLHCVACGRVFHTRVEFVRVSEIDETRDCRRRFPNGIRAHLSATFCGFCSMSMAVQDRSWITNVPVVDSLPENHHYCHISRG</sequence>
<evidence type="ECO:0000313" key="4">
    <source>
        <dbReference type="Proteomes" id="UP000325313"/>
    </source>
</evidence>
<evidence type="ECO:0000313" key="3">
    <source>
        <dbReference type="Proteomes" id="UP000324748"/>
    </source>
</evidence>
<dbReference type="OrthoDB" id="6077919at2759"/>
<dbReference type="EMBL" id="VSWC01000196">
    <property type="protein sequence ID" value="KAA1066281.1"/>
    <property type="molecule type" value="Genomic_DNA"/>
</dbReference>
<keyword evidence="3" id="KW-1185">Reference proteome</keyword>
<evidence type="ECO:0000313" key="1">
    <source>
        <dbReference type="EMBL" id="KAA1066281.1"/>
    </source>
</evidence>
<dbReference type="Proteomes" id="UP000325313">
    <property type="component" value="Unassembled WGS sequence"/>
</dbReference>
<comment type="caution">
    <text evidence="1">The sequence shown here is derived from an EMBL/GenBank/DDBJ whole genome shotgun (WGS) entry which is preliminary data.</text>
</comment>
<gene>
    <name evidence="1" type="ORF">PGT21_027459</name>
    <name evidence="2" type="ORF">PGTUg99_020746</name>
</gene>
<evidence type="ECO:0000313" key="2">
    <source>
        <dbReference type="EMBL" id="KAA1128394.1"/>
    </source>
</evidence>
<name>A0A5B0LPH6_PUCGR</name>
<dbReference type="Proteomes" id="UP000324748">
    <property type="component" value="Unassembled WGS sequence"/>
</dbReference>
<reference evidence="3 4" key="1">
    <citation type="submission" date="2019-05" db="EMBL/GenBank/DDBJ databases">
        <title>Emergence of the Ug99 lineage of the wheat stem rust pathogen through somatic hybridization.</title>
        <authorList>
            <person name="Li F."/>
            <person name="Upadhyaya N.M."/>
            <person name="Sperschneider J."/>
            <person name="Matny O."/>
            <person name="Nguyen-Phuc H."/>
            <person name="Mago R."/>
            <person name="Raley C."/>
            <person name="Miller M.E."/>
            <person name="Silverstein K.A.T."/>
            <person name="Henningsen E."/>
            <person name="Hirsch C.D."/>
            <person name="Visser B."/>
            <person name="Pretorius Z.A."/>
            <person name="Steffenson B.J."/>
            <person name="Schwessinger B."/>
            <person name="Dodds P.N."/>
            <person name="Figueroa M."/>
        </authorList>
    </citation>
    <scope>NUCLEOTIDE SEQUENCE [LARGE SCALE GENOMIC DNA]</scope>
    <source>
        <strain evidence="1">21-0</strain>
        <strain evidence="2 4">Ug99</strain>
    </source>
</reference>
<accession>A0A5B0LPH6</accession>
<dbReference type="EMBL" id="VDEP01000142">
    <property type="protein sequence ID" value="KAA1128394.1"/>
    <property type="molecule type" value="Genomic_DNA"/>
</dbReference>